<name>A0AAN7UKJ9_9PEZI</name>
<sequence>MSKEGHKSSNVKKLIVTDAEGKEKMTVVKSDDDSHITLRMGTSSNVTNLHGHFYLIYEGNNCKNVAIRMMHEDERGIKGGKNPQLWVWGPYPDHYKRSPIKYPKSPFEIKPGSILDKQRIMEERDSD</sequence>
<evidence type="ECO:0000313" key="2">
    <source>
        <dbReference type="Proteomes" id="UP001305414"/>
    </source>
</evidence>
<proteinExistence type="predicted"/>
<evidence type="ECO:0000313" key="1">
    <source>
        <dbReference type="EMBL" id="KAK5634290.1"/>
    </source>
</evidence>
<organism evidence="1 2">
    <name type="scientific">Xylaria bambusicola</name>
    <dbReference type="NCBI Taxonomy" id="326684"/>
    <lineage>
        <taxon>Eukaryota</taxon>
        <taxon>Fungi</taxon>
        <taxon>Dikarya</taxon>
        <taxon>Ascomycota</taxon>
        <taxon>Pezizomycotina</taxon>
        <taxon>Sordariomycetes</taxon>
        <taxon>Xylariomycetidae</taxon>
        <taxon>Xylariales</taxon>
        <taxon>Xylariaceae</taxon>
        <taxon>Xylaria</taxon>
    </lineage>
</organism>
<protein>
    <submittedName>
        <fullName evidence="1">Uncharacterized protein</fullName>
    </submittedName>
</protein>
<gene>
    <name evidence="1" type="ORF">RRF57_010004</name>
</gene>
<keyword evidence="2" id="KW-1185">Reference proteome</keyword>
<reference evidence="1 2" key="1">
    <citation type="submission" date="2023-10" db="EMBL/GenBank/DDBJ databases">
        <title>Draft genome sequence of Xylaria bambusicola isolate GMP-LS, the root and basal stem rot pathogen of sugarcane in Indonesia.</title>
        <authorList>
            <person name="Selvaraj P."/>
            <person name="Muralishankar V."/>
            <person name="Muruganantham S."/>
            <person name="Sp S."/>
            <person name="Haryani S."/>
            <person name="Lau K.J.X."/>
            <person name="Naqvi N.I."/>
        </authorList>
    </citation>
    <scope>NUCLEOTIDE SEQUENCE [LARGE SCALE GENOMIC DNA]</scope>
    <source>
        <strain evidence="1">GMP-LS</strain>
    </source>
</reference>
<dbReference type="AlphaFoldDB" id="A0AAN7UKJ9"/>
<dbReference type="Proteomes" id="UP001305414">
    <property type="component" value="Unassembled WGS sequence"/>
</dbReference>
<accession>A0AAN7UKJ9</accession>
<dbReference type="EMBL" id="JAWHQM010000039">
    <property type="protein sequence ID" value="KAK5634290.1"/>
    <property type="molecule type" value="Genomic_DNA"/>
</dbReference>
<comment type="caution">
    <text evidence="1">The sequence shown here is derived from an EMBL/GenBank/DDBJ whole genome shotgun (WGS) entry which is preliminary data.</text>
</comment>